<protein>
    <submittedName>
        <fullName evidence="1">Uncharacterized protein</fullName>
    </submittedName>
</protein>
<comment type="caution">
    <text evidence="1">The sequence shown here is derived from an EMBL/GenBank/DDBJ whole genome shotgun (WGS) entry which is preliminary data.</text>
</comment>
<dbReference type="AlphaFoldDB" id="U4QMG1"/>
<accession>U4QMG1</accession>
<name>U4QMG1_LACHE</name>
<proteinExistence type="predicted"/>
<evidence type="ECO:0000313" key="2">
    <source>
        <dbReference type="Proteomes" id="UP000017243"/>
    </source>
</evidence>
<reference evidence="1 2" key="1">
    <citation type="submission" date="2013-09" db="EMBL/GenBank/DDBJ databases">
        <title>Draft Genome Sequence of five Lactobacillus helveticus strains CIRM-BIA 101T, 103, 104, 951 and 953 isolated from milk product.</title>
        <authorList>
            <person name="Valence F."/>
            <person name="Chuat V."/>
            <person name="Ma L."/>
            <person name="Creno S."/>
            <person name="Falentin H."/>
            <person name="Lortal S."/>
            <person name="Bizet C."/>
            <person name="Clermont D."/>
            <person name="Loux V."/>
            <person name="Bouchier C."/>
            <person name="Cousin S."/>
        </authorList>
    </citation>
    <scope>NUCLEOTIDE SEQUENCE [LARGE SCALE GENOMIC DNA]</scope>
    <source>
        <strain evidence="1 2">CIRM-BIA 953</strain>
    </source>
</reference>
<evidence type="ECO:0000313" key="1">
    <source>
        <dbReference type="EMBL" id="CDI43064.1"/>
    </source>
</evidence>
<organism evidence="1 2">
    <name type="scientific">Lactobacillus helveticus CIRM-BIA 953</name>
    <dbReference type="NCBI Taxonomy" id="1226335"/>
    <lineage>
        <taxon>Bacteria</taxon>
        <taxon>Bacillati</taxon>
        <taxon>Bacillota</taxon>
        <taxon>Bacilli</taxon>
        <taxon>Lactobacillales</taxon>
        <taxon>Lactobacillaceae</taxon>
        <taxon>Lactobacillus</taxon>
    </lineage>
</organism>
<dbReference type="EMBL" id="CBUH010000148">
    <property type="protein sequence ID" value="CDI43064.1"/>
    <property type="molecule type" value="Genomic_DNA"/>
</dbReference>
<sequence length="78" mass="9955">MKIDKLIYMQKHMLYHNCLHRLRYNYYDIQTCKLLGKKKHREMHPDYLLLNSMHLMKHHMLTFQSRLRLNYSFYNWHK</sequence>
<dbReference type="Proteomes" id="UP000017243">
    <property type="component" value="Unassembled WGS sequence"/>
</dbReference>
<gene>
    <name evidence="1" type="ORF">LHCIRMBIA953_00487</name>
</gene>